<dbReference type="EMBL" id="VSSQ01050458">
    <property type="protein sequence ID" value="MPN04548.1"/>
    <property type="molecule type" value="Genomic_DNA"/>
</dbReference>
<sequence>MPENIPVLSVTKGLIEDENKKLISIPEYYEKNINYSDRRSFNAIGGPCTSYELADRHQTIVCYCGKGIKTLEYIRKMLQTEYYHIELSDDIAGTECAVAMKNAYALAVSLGIGLPERTEGKSCIEHYNLQAALFLQSTRELKRIVKLVGGREESLVYGVGDLYVTIFGGRTRKIGTLLGRGMTFMEAMKELSGITLESVSITRNCCRALIDTGTDIECFPLLMHIYDIIENGADVDIPFEKFK</sequence>
<evidence type="ECO:0000313" key="2">
    <source>
        <dbReference type="EMBL" id="MPN04548.1"/>
    </source>
</evidence>
<comment type="caution">
    <text evidence="2">The sequence shown here is derived from an EMBL/GenBank/DDBJ whole genome shotgun (WGS) entry which is preliminary data.</text>
</comment>
<reference evidence="2" key="1">
    <citation type="submission" date="2019-08" db="EMBL/GenBank/DDBJ databases">
        <authorList>
            <person name="Kucharzyk K."/>
            <person name="Murdoch R.W."/>
            <person name="Higgins S."/>
            <person name="Loffler F."/>
        </authorList>
    </citation>
    <scope>NUCLEOTIDE SEQUENCE</scope>
</reference>
<dbReference type="GO" id="GO:0047952">
    <property type="term" value="F:glycerol-3-phosphate dehydrogenase [NAD(P)+] activity"/>
    <property type="evidence" value="ECO:0007669"/>
    <property type="project" value="UniProtKB-EC"/>
</dbReference>
<evidence type="ECO:0000259" key="1">
    <source>
        <dbReference type="Pfam" id="PF07479"/>
    </source>
</evidence>
<accession>A0A645ER87</accession>
<keyword evidence="2" id="KW-0560">Oxidoreductase</keyword>
<proteinExistence type="predicted"/>
<dbReference type="Gene3D" id="1.10.1040.10">
    <property type="entry name" value="N-(1-d-carboxylethyl)-l-norvaline Dehydrogenase, domain 2"/>
    <property type="match status" value="1"/>
</dbReference>
<dbReference type="SUPFAM" id="SSF48179">
    <property type="entry name" value="6-phosphogluconate dehydrogenase C-terminal domain-like"/>
    <property type="match status" value="1"/>
</dbReference>
<dbReference type="GO" id="GO:0006072">
    <property type="term" value="P:glycerol-3-phosphate metabolic process"/>
    <property type="evidence" value="ECO:0007669"/>
    <property type="project" value="InterPro"/>
</dbReference>
<dbReference type="InterPro" id="IPR036291">
    <property type="entry name" value="NAD(P)-bd_dom_sf"/>
</dbReference>
<dbReference type="Pfam" id="PF07479">
    <property type="entry name" value="NAD_Gly3P_dh_C"/>
    <property type="match status" value="1"/>
</dbReference>
<dbReference type="GO" id="GO:0005975">
    <property type="term" value="P:carbohydrate metabolic process"/>
    <property type="evidence" value="ECO:0007669"/>
    <property type="project" value="InterPro"/>
</dbReference>
<dbReference type="PANTHER" id="PTHR11728">
    <property type="entry name" value="GLYCEROL-3-PHOSPHATE DEHYDROGENASE"/>
    <property type="match status" value="1"/>
</dbReference>
<dbReference type="InterPro" id="IPR006109">
    <property type="entry name" value="G3P_DH_NAD-dep_C"/>
</dbReference>
<dbReference type="SUPFAM" id="SSF51735">
    <property type="entry name" value="NAD(P)-binding Rossmann-fold domains"/>
    <property type="match status" value="1"/>
</dbReference>
<gene>
    <name evidence="2" type="primary">gpsA_30</name>
    <name evidence="2" type="ORF">SDC9_151789</name>
</gene>
<dbReference type="InterPro" id="IPR008927">
    <property type="entry name" value="6-PGluconate_DH-like_C_sf"/>
</dbReference>
<dbReference type="Gene3D" id="3.40.50.720">
    <property type="entry name" value="NAD(P)-binding Rossmann-like Domain"/>
    <property type="match status" value="1"/>
</dbReference>
<name>A0A645ER87_9ZZZZ</name>
<dbReference type="PANTHER" id="PTHR11728:SF1">
    <property type="entry name" value="GLYCEROL-3-PHOSPHATE DEHYDROGENASE [NAD(+)] 2, CHLOROPLASTIC"/>
    <property type="match status" value="1"/>
</dbReference>
<dbReference type="InterPro" id="IPR013328">
    <property type="entry name" value="6PGD_dom2"/>
</dbReference>
<dbReference type="AlphaFoldDB" id="A0A645ER87"/>
<protein>
    <submittedName>
        <fullName evidence="2">Glycerol-3-phosphate dehydrogenase [NAD(P)+]</fullName>
        <ecNumber evidence="2">1.1.1.94</ecNumber>
    </submittedName>
</protein>
<organism evidence="2">
    <name type="scientific">bioreactor metagenome</name>
    <dbReference type="NCBI Taxonomy" id="1076179"/>
    <lineage>
        <taxon>unclassified sequences</taxon>
        <taxon>metagenomes</taxon>
        <taxon>ecological metagenomes</taxon>
    </lineage>
</organism>
<dbReference type="EC" id="1.1.1.94" evidence="2"/>
<feature type="domain" description="Glycerol-3-phosphate dehydrogenase NAD-dependent C-terminal" evidence="1">
    <location>
        <begin position="90"/>
        <end position="236"/>
    </location>
</feature>
<dbReference type="GO" id="GO:0005829">
    <property type="term" value="C:cytosol"/>
    <property type="evidence" value="ECO:0007669"/>
    <property type="project" value="TreeGrafter"/>
</dbReference>